<reference evidence="1" key="1">
    <citation type="submission" date="2023-05" db="EMBL/GenBank/DDBJ databases">
        <authorList>
            <person name="Zhang X."/>
        </authorList>
    </citation>
    <scope>NUCLEOTIDE SEQUENCE</scope>
    <source>
        <strain evidence="1">YF14B1</strain>
    </source>
</reference>
<sequence>MKRILLIILILSGACSSGKKALQKGNYEEAIMKAINRLRSSPNNSKARETLRDGYPLTLEYHTNRISNLRNSNEAFKYEGIIASYQALTQLTNEIQRCPACREEVPNARTYLNEIGEAKQLAATERYNAGVVAFDRDNTRESAKEAYLHFLRASEFVPNYKDVQQRMQQAKFEATLKVVFEQIPVHSRAYSLSNEFFQNKINQFVGSEKMNEFVRFYTPGEAQKVGLRNPDHLVRMQFDDFVVGQVYMKESTEEISRDSVIVGQVKTTAGNKNVYGTVKAKFTLFQKTISSRGLMDLQVMDPQTKRVLFQEKMPGEFVWRSEWASYKGDERALTDKQVKLSQLREAQPPAPQDLFIEFCKPIYTQATGTLRKYYQNY</sequence>
<evidence type="ECO:0000313" key="1">
    <source>
        <dbReference type="EMBL" id="MDJ1485094.1"/>
    </source>
</evidence>
<dbReference type="EMBL" id="JASJOS010000018">
    <property type="protein sequence ID" value="MDJ1485094.1"/>
    <property type="molecule type" value="Genomic_DNA"/>
</dbReference>
<organism evidence="1 2">
    <name type="scientific">Xanthocytophaga flava</name>
    <dbReference type="NCBI Taxonomy" id="3048013"/>
    <lineage>
        <taxon>Bacteria</taxon>
        <taxon>Pseudomonadati</taxon>
        <taxon>Bacteroidota</taxon>
        <taxon>Cytophagia</taxon>
        <taxon>Cytophagales</taxon>
        <taxon>Rhodocytophagaceae</taxon>
        <taxon>Xanthocytophaga</taxon>
    </lineage>
</organism>
<name>A0AAE3QYH8_9BACT</name>
<gene>
    <name evidence="1" type="ORF">QNI16_31640</name>
</gene>
<comment type="caution">
    <text evidence="1">The sequence shown here is derived from an EMBL/GenBank/DDBJ whole genome shotgun (WGS) entry which is preliminary data.</text>
</comment>
<dbReference type="RefSeq" id="WP_313987171.1">
    <property type="nucleotide sequence ID" value="NZ_JASJOS010000018.1"/>
</dbReference>
<accession>A0AAE3QYH8</accession>
<protein>
    <recommendedName>
        <fullName evidence="3">Lipoprotein</fullName>
    </recommendedName>
</protein>
<dbReference type="AlphaFoldDB" id="A0AAE3QYH8"/>
<evidence type="ECO:0000313" key="2">
    <source>
        <dbReference type="Proteomes" id="UP001241110"/>
    </source>
</evidence>
<dbReference type="PROSITE" id="PS51257">
    <property type="entry name" value="PROKAR_LIPOPROTEIN"/>
    <property type="match status" value="1"/>
</dbReference>
<proteinExistence type="predicted"/>
<dbReference type="Proteomes" id="UP001241110">
    <property type="component" value="Unassembled WGS sequence"/>
</dbReference>
<evidence type="ECO:0008006" key="3">
    <source>
        <dbReference type="Google" id="ProtNLM"/>
    </source>
</evidence>